<dbReference type="InterPro" id="IPR011051">
    <property type="entry name" value="RmlC_Cupin_sf"/>
</dbReference>
<dbReference type="InterPro" id="IPR014710">
    <property type="entry name" value="RmlC-like_jellyroll"/>
</dbReference>
<gene>
    <name evidence="1" type="ORF">FC80_GL000264</name>
</gene>
<dbReference type="PATRIC" id="fig|1423729.3.peg.265"/>
<dbReference type="Pfam" id="PF05962">
    <property type="entry name" value="HutD"/>
    <property type="match status" value="1"/>
</dbReference>
<accession>A0A0R2CX61</accession>
<dbReference type="Proteomes" id="UP000051131">
    <property type="component" value="Unassembled WGS sequence"/>
</dbReference>
<name>A0A0R2CX61_9LACO</name>
<comment type="caution">
    <text evidence="1">The sequence shown here is derived from an EMBL/GenBank/DDBJ whole genome shotgun (WGS) entry which is preliminary data.</text>
</comment>
<reference evidence="1 2" key="1">
    <citation type="journal article" date="2015" name="Genome Announc.">
        <title>Expanding the biotechnology potential of lactobacilli through comparative genomics of 213 strains and associated genera.</title>
        <authorList>
            <person name="Sun Z."/>
            <person name="Harris H.M."/>
            <person name="McCann A."/>
            <person name="Guo C."/>
            <person name="Argimon S."/>
            <person name="Zhang W."/>
            <person name="Yang X."/>
            <person name="Jeffery I.B."/>
            <person name="Cooney J.C."/>
            <person name="Kagawa T.F."/>
            <person name="Liu W."/>
            <person name="Song Y."/>
            <person name="Salvetti E."/>
            <person name="Wrobel A."/>
            <person name="Rasinkangas P."/>
            <person name="Parkhill J."/>
            <person name="Rea M.C."/>
            <person name="O'Sullivan O."/>
            <person name="Ritari J."/>
            <person name="Douillard F.P."/>
            <person name="Paul Ross R."/>
            <person name="Yang R."/>
            <person name="Briner A.E."/>
            <person name="Felis G.E."/>
            <person name="de Vos W.M."/>
            <person name="Barrangou R."/>
            <person name="Klaenhammer T.R."/>
            <person name="Caufield P.W."/>
            <person name="Cui Y."/>
            <person name="Zhang H."/>
            <person name="O'Toole P.W."/>
        </authorList>
    </citation>
    <scope>NUCLEOTIDE SEQUENCE [LARGE SCALE GENOMIC DNA]</scope>
    <source>
        <strain evidence="1 2">DSM 21116</strain>
    </source>
</reference>
<evidence type="ECO:0008006" key="3">
    <source>
        <dbReference type="Google" id="ProtNLM"/>
    </source>
</evidence>
<sequence>MFLKKAATYKTIKWSGGETTELYIYPETSSYKERNFEFRLSFATVDVEKSTFTSLPKFKRIIMPLSDEIELSKNGEITQVRPKQVFNFDGADPIKSKGISTDVNLMFERGLVGNMGMLDETQNKIKTDANFICFYNLDEKAEVSFGEQKVTLFSRDCVIIKNTNKELLEINIDLFGDIYGIVLFEVKKGD</sequence>
<keyword evidence="2" id="KW-1185">Reference proteome</keyword>
<dbReference type="SUPFAM" id="SSF51182">
    <property type="entry name" value="RmlC-like cupins"/>
    <property type="match status" value="1"/>
</dbReference>
<dbReference type="STRING" id="1423729.FC80_GL000264"/>
<proteinExistence type="predicted"/>
<evidence type="ECO:0000313" key="2">
    <source>
        <dbReference type="Proteomes" id="UP000051131"/>
    </source>
</evidence>
<protein>
    <recommendedName>
        <fullName evidence="3">HutD-family protein</fullName>
    </recommendedName>
</protein>
<dbReference type="PANTHER" id="PTHR37943">
    <property type="entry name" value="PROTEIN VES"/>
    <property type="match status" value="1"/>
</dbReference>
<dbReference type="AlphaFoldDB" id="A0A0R2CX61"/>
<dbReference type="InterPro" id="IPR010282">
    <property type="entry name" value="Uncharacterised_HutD/Ves"/>
</dbReference>
<dbReference type="PANTHER" id="PTHR37943:SF1">
    <property type="entry name" value="PROTEIN VES"/>
    <property type="match status" value="1"/>
</dbReference>
<dbReference type="Gene3D" id="2.60.120.10">
    <property type="entry name" value="Jelly Rolls"/>
    <property type="match status" value="1"/>
</dbReference>
<organism evidence="1 2">
    <name type="scientific">Liquorilactobacillus cacaonum DSM 21116</name>
    <dbReference type="NCBI Taxonomy" id="1423729"/>
    <lineage>
        <taxon>Bacteria</taxon>
        <taxon>Bacillati</taxon>
        <taxon>Bacillota</taxon>
        <taxon>Bacilli</taxon>
        <taxon>Lactobacillales</taxon>
        <taxon>Lactobacillaceae</taxon>
        <taxon>Liquorilactobacillus</taxon>
    </lineage>
</organism>
<dbReference type="EMBL" id="AYZE01000008">
    <property type="protein sequence ID" value="KRM92083.1"/>
    <property type="molecule type" value="Genomic_DNA"/>
</dbReference>
<evidence type="ECO:0000313" key="1">
    <source>
        <dbReference type="EMBL" id="KRM92083.1"/>
    </source>
</evidence>